<dbReference type="KEGG" id="rsz:108858544"/>
<keyword evidence="2" id="KW-0611">Plant defense</keyword>
<dbReference type="Pfam" id="PF17232">
    <property type="entry name" value="Pep1_7"/>
    <property type="match status" value="1"/>
</dbReference>
<evidence type="ECO:0000313" key="5">
    <source>
        <dbReference type="RefSeq" id="XP_018487962.1"/>
    </source>
</evidence>
<name>A0A6J0NT54_RAPSA</name>
<evidence type="ECO:0000313" key="4">
    <source>
        <dbReference type="Proteomes" id="UP000504610"/>
    </source>
</evidence>
<gene>
    <name evidence="5" type="primary">LOC108858544</name>
</gene>
<dbReference type="OrthoDB" id="1108547at2759"/>
<evidence type="ECO:0000256" key="3">
    <source>
        <dbReference type="SAM" id="MobiDB-lite"/>
    </source>
</evidence>
<comment type="similarity">
    <text evidence="1">Belongs to the brassicaceae elicitor peptide family.</text>
</comment>
<feature type="region of interest" description="Disordered" evidence="3">
    <location>
        <begin position="36"/>
        <end position="77"/>
    </location>
</feature>
<dbReference type="GeneID" id="108858544"/>
<organism evidence="4 5">
    <name type="scientific">Raphanus sativus</name>
    <name type="common">Radish</name>
    <name type="synonym">Raphanus raphanistrum var. sativus</name>
    <dbReference type="NCBI Taxonomy" id="3726"/>
    <lineage>
        <taxon>Eukaryota</taxon>
        <taxon>Viridiplantae</taxon>
        <taxon>Streptophyta</taxon>
        <taxon>Embryophyta</taxon>
        <taxon>Tracheophyta</taxon>
        <taxon>Spermatophyta</taxon>
        <taxon>Magnoliopsida</taxon>
        <taxon>eudicotyledons</taxon>
        <taxon>Gunneridae</taxon>
        <taxon>Pentapetalae</taxon>
        <taxon>rosids</taxon>
        <taxon>malvids</taxon>
        <taxon>Brassicales</taxon>
        <taxon>Brassicaceae</taxon>
        <taxon>Brassiceae</taxon>
        <taxon>Raphanus</taxon>
    </lineage>
</organism>
<feature type="compositionally biased region" description="Low complexity" evidence="3">
    <location>
        <begin position="37"/>
        <end position="47"/>
    </location>
</feature>
<dbReference type="RefSeq" id="XP_018487962.1">
    <property type="nucleotide sequence ID" value="XM_018632460.2"/>
</dbReference>
<reference evidence="5" key="2">
    <citation type="submission" date="2025-08" db="UniProtKB">
        <authorList>
            <consortium name="RefSeq"/>
        </authorList>
    </citation>
    <scope>IDENTIFICATION</scope>
    <source>
        <tissue evidence="5">Leaf</tissue>
    </source>
</reference>
<accession>A0A6J0NT54</accession>
<reference evidence="4" key="1">
    <citation type="journal article" date="2019" name="Database">
        <title>The radish genome database (RadishGD): an integrated information resource for radish genomics.</title>
        <authorList>
            <person name="Yu H.J."/>
            <person name="Baek S."/>
            <person name="Lee Y.J."/>
            <person name="Cho A."/>
            <person name="Mun J.H."/>
        </authorList>
    </citation>
    <scope>NUCLEOTIDE SEQUENCE [LARGE SCALE GENOMIC DNA]</scope>
    <source>
        <strain evidence="4">cv. WK10039</strain>
    </source>
</reference>
<evidence type="ECO:0000256" key="2">
    <source>
        <dbReference type="ARBA" id="ARBA00022821"/>
    </source>
</evidence>
<protein>
    <submittedName>
        <fullName evidence="5">Precursor of elicitor peptide 1</fullName>
    </submittedName>
</protein>
<dbReference type="GO" id="GO:0045087">
    <property type="term" value="P:innate immune response"/>
    <property type="evidence" value="ECO:0007669"/>
    <property type="project" value="InterPro"/>
</dbReference>
<proteinExistence type="inferred from homology"/>
<dbReference type="AlphaFoldDB" id="A0A6J0NT54"/>
<sequence>MEEERRSEEESSHLWNPFHFFNEAIKSFLKCLGLHISPSPSASSEAPNGEVTTRGMIVRSKQRGRETPSSGRPGRHN</sequence>
<dbReference type="InterPro" id="IPR035176">
    <property type="entry name" value="PEP"/>
</dbReference>
<keyword evidence="4" id="KW-1185">Reference proteome</keyword>
<evidence type="ECO:0000256" key="1">
    <source>
        <dbReference type="ARBA" id="ARBA00011021"/>
    </source>
</evidence>
<dbReference type="Proteomes" id="UP000504610">
    <property type="component" value="Chromosome 7"/>
</dbReference>